<sequence length="88" mass="9653">CVKTNMSNRVGDGTQPDVFDSGMLSLFLHHVRQYGIYTGQAGMRDRILHNHLYDDISESSNESGSSNNNNDDDSSADDDSEVPQCSPS</sequence>
<name>A0AA39FGN4_MICHY</name>
<protein>
    <submittedName>
        <fullName evidence="2">Uncharacterized protein</fullName>
    </submittedName>
</protein>
<gene>
    <name evidence="2" type="ORF">PV327_011685</name>
</gene>
<dbReference type="AlphaFoldDB" id="A0AA39FGN4"/>
<proteinExistence type="predicted"/>
<organism evidence="2 3">
    <name type="scientific">Microctonus hyperodae</name>
    <name type="common">Parasitoid wasp</name>
    <dbReference type="NCBI Taxonomy" id="165561"/>
    <lineage>
        <taxon>Eukaryota</taxon>
        <taxon>Metazoa</taxon>
        <taxon>Ecdysozoa</taxon>
        <taxon>Arthropoda</taxon>
        <taxon>Hexapoda</taxon>
        <taxon>Insecta</taxon>
        <taxon>Pterygota</taxon>
        <taxon>Neoptera</taxon>
        <taxon>Endopterygota</taxon>
        <taxon>Hymenoptera</taxon>
        <taxon>Apocrita</taxon>
        <taxon>Ichneumonoidea</taxon>
        <taxon>Braconidae</taxon>
        <taxon>Euphorinae</taxon>
        <taxon>Microctonus</taxon>
    </lineage>
</organism>
<comment type="caution">
    <text evidence="2">The sequence shown here is derived from an EMBL/GenBank/DDBJ whole genome shotgun (WGS) entry which is preliminary data.</text>
</comment>
<dbReference type="EMBL" id="JAQQBR010001582">
    <property type="protein sequence ID" value="KAK0169245.1"/>
    <property type="molecule type" value="Genomic_DNA"/>
</dbReference>
<feature type="region of interest" description="Disordered" evidence="1">
    <location>
        <begin position="54"/>
        <end position="88"/>
    </location>
</feature>
<evidence type="ECO:0000313" key="2">
    <source>
        <dbReference type="EMBL" id="KAK0169245.1"/>
    </source>
</evidence>
<evidence type="ECO:0000313" key="3">
    <source>
        <dbReference type="Proteomes" id="UP001168972"/>
    </source>
</evidence>
<feature type="non-terminal residue" evidence="2">
    <location>
        <position position="1"/>
    </location>
</feature>
<reference evidence="2" key="1">
    <citation type="journal article" date="2023" name="bioRxiv">
        <title>Scaffold-level genome assemblies of two parasitoid biocontrol wasps reveal the parthenogenesis mechanism and an associated novel virus.</title>
        <authorList>
            <person name="Inwood S."/>
            <person name="Skelly J."/>
            <person name="Guhlin J."/>
            <person name="Harrop T."/>
            <person name="Goldson S."/>
            <person name="Dearden P."/>
        </authorList>
    </citation>
    <scope>NUCLEOTIDE SEQUENCE</scope>
    <source>
        <strain evidence="2">Lincoln</strain>
        <tissue evidence="2">Whole body</tissue>
    </source>
</reference>
<feature type="compositionally biased region" description="Low complexity" evidence="1">
    <location>
        <begin position="58"/>
        <end position="69"/>
    </location>
</feature>
<dbReference type="Proteomes" id="UP001168972">
    <property type="component" value="Unassembled WGS sequence"/>
</dbReference>
<feature type="compositionally biased region" description="Acidic residues" evidence="1">
    <location>
        <begin position="70"/>
        <end position="81"/>
    </location>
</feature>
<accession>A0AA39FGN4</accession>
<reference evidence="2" key="2">
    <citation type="submission" date="2023-03" db="EMBL/GenBank/DDBJ databases">
        <authorList>
            <person name="Inwood S.N."/>
            <person name="Skelly J.G."/>
            <person name="Guhlin J."/>
            <person name="Harrop T.W.R."/>
            <person name="Goldson S.G."/>
            <person name="Dearden P.K."/>
        </authorList>
    </citation>
    <scope>NUCLEOTIDE SEQUENCE</scope>
    <source>
        <strain evidence="2">Lincoln</strain>
        <tissue evidence="2">Whole body</tissue>
    </source>
</reference>
<keyword evidence="3" id="KW-1185">Reference proteome</keyword>
<evidence type="ECO:0000256" key="1">
    <source>
        <dbReference type="SAM" id="MobiDB-lite"/>
    </source>
</evidence>